<proteinExistence type="inferred from homology"/>
<dbReference type="InterPro" id="IPR006343">
    <property type="entry name" value="DnaB/C_C"/>
</dbReference>
<evidence type="ECO:0000259" key="3">
    <source>
        <dbReference type="Pfam" id="PF04492"/>
    </source>
</evidence>
<accession>A0ABS2ND88</accession>
<evidence type="ECO:0000256" key="1">
    <source>
        <dbReference type="ARBA" id="ARBA00093462"/>
    </source>
</evidence>
<dbReference type="InterPro" id="IPR006497">
    <property type="entry name" value="Phage_lambda_VrpO_N"/>
</dbReference>
<evidence type="ECO:0000313" key="5">
    <source>
        <dbReference type="EMBL" id="MBM7585815.1"/>
    </source>
</evidence>
<comment type="caution">
    <text evidence="5">The sequence shown here is derived from an EMBL/GenBank/DDBJ whole genome shotgun (WGS) entry which is preliminary data.</text>
</comment>
<dbReference type="InterPro" id="IPR036388">
    <property type="entry name" value="WH-like_DNA-bd_sf"/>
</dbReference>
<comment type="similarity">
    <text evidence="1">Belongs to the DnaB/DnaD family.</text>
</comment>
<dbReference type="Gene3D" id="1.10.10.10">
    <property type="entry name" value="Winged helix-like DNA-binding domain superfamily/Winged helix DNA-binding domain"/>
    <property type="match status" value="1"/>
</dbReference>
<dbReference type="RefSeq" id="WP_205172528.1">
    <property type="nucleotide sequence ID" value="NZ_JAFBDZ010000002.1"/>
</dbReference>
<evidence type="ECO:0000313" key="6">
    <source>
        <dbReference type="Proteomes" id="UP001646157"/>
    </source>
</evidence>
<feature type="domain" description="DnaB/C C-terminal" evidence="4">
    <location>
        <begin position="210"/>
        <end position="286"/>
    </location>
</feature>
<name>A0ABS2ND88_9BACI</name>
<evidence type="ECO:0000259" key="4">
    <source>
        <dbReference type="Pfam" id="PF07261"/>
    </source>
</evidence>
<dbReference type="EMBL" id="JAFBDZ010000002">
    <property type="protein sequence ID" value="MBM7585815.1"/>
    <property type="molecule type" value="Genomic_DNA"/>
</dbReference>
<dbReference type="InterPro" id="IPR034829">
    <property type="entry name" value="DnaD-like_sf"/>
</dbReference>
<gene>
    <name evidence="5" type="ORF">JOC86_002357</name>
</gene>
<dbReference type="Pfam" id="PF04492">
    <property type="entry name" value="Phage_rep_O"/>
    <property type="match status" value="1"/>
</dbReference>
<protein>
    <submittedName>
        <fullName evidence="5">Phage replication O-like protein O</fullName>
    </submittedName>
</protein>
<feature type="region of interest" description="Disordered" evidence="2">
    <location>
        <begin position="309"/>
        <end position="337"/>
    </location>
</feature>
<reference evidence="5 6" key="1">
    <citation type="submission" date="2021-01" db="EMBL/GenBank/DDBJ databases">
        <title>Genomic Encyclopedia of Type Strains, Phase IV (KMG-IV): sequencing the most valuable type-strain genomes for metagenomic binning, comparative biology and taxonomic classification.</title>
        <authorList>
            <person name="Goeker M."/>
        </authorList>
    </citation>
    <scope>NUCLEOTIDE SEQUENCE [LARGE SCALE GENOMIC DNA]</scope>
    <source>
        <strain evidence="5 6">DSM 24834</strain>
    </source>
</reference>
<keyword evidence="6" id="KW-1185">Reference proteome</keyword>
<dbReference type="Pfam" id="PF07261">
    <property type="entry name" value="DnaB_2"/>
    <property type="match status" value="1"/>
</dbReference>
<sequence length="337" mass="39146">MADVQPEKGYIRIATELMNEIIRRDFSKRQLAILHFIIRLSYGCHRKDCIVKRFNFFELAGLNKSDVKKELKFLRECRVVNWDENTMTFSLNKDYEKWQINPSKGFEKEKFDQLIHENLKQKVGEIPTKSSEKVSKTPTDLESLVGKTLTNLGIKVGKTLTTKLVKHQLELHGNDWESKDEEVLKDSIKDIYLKIKDHDDKDDKMQQNYFTEYEKAFGYPPALLISDFEHWIDSEESQFTEPEEIIIEVVHRAKKQIPRNPAKYVSGILKRLHDMELYSLDAVKAYNKKFDEKMSGGAKDGAKVHQYRSGYGRSTEKSNDDSITGGQVGWIGKQKSI</sequence>
<dbReference type="Proteomes" id="UP001646157">
    <property type="component" value="Unassembled WGS sequence"/>
</dbReference>
<dbReference type="Gene3D" id="1.10.10.630">
    <property type="entry name" value="DnaD domain-like"/>
    <property type="match status" value="1"/>
</dbReference>
<organism evidence="5 6">
    <name type="scientific">Rossellomorea pakistanensis</name>
    <dbReference type="NCBI Taxonomy" id="992288"/>
    <lineage>
        <taxon>Bacteria</taxon>
        <taxon>Bacillati</taxon>
        <taxon>Bacillota</taxon>
        <taxon>Bacilli</taxon>
        <taxon>Bacillales</taxon>
        <taxon>Bacillaceae</taxon>
        <taxon>Rossellomorea</taxon>
    </lineage>
</organism>
<feature type="domain" description="Bacteriophage lambda Replication protein O N-terminal" evidence="3">
    <location>
        <begin position="6"/>
        <end position="98"/>
    </location>
</feature>
<evidence type="ECO:0000256" key="2">
    <source>
        <dbReference type="SAM" id="MobiDB-lite"/>
    </source>
</evidence>